<keyword evidence="1" id="KW-0472">Membrane</keyword>
<dbReference type="Pfam" id="PF04020">
    <property type="entry name" value="Phage_holin_4_2"/>
    <property type="match status" value="1"/>
</dbReference>
<proteinExistence type="predicted"/>
<reference evidence="2 3" key="1">
    <citation type="journal article" date="2015" name="Nature">
        <title>rRNA introns, odd ribosomes, and small enigmatic genomes across a large radiation of phyla.</title>
        <authorList>
            <person name="Brown C.T."/>
            <person name="Hug L.A."/>
            <person name="Thomas B.C."/>
            <person name="Sharon I."/>
            <person name="Castelle C.J."/>
            <person name="Singh A."/>
            <person name="Wilkins M.J."/>
            <person name="Williams K.H."/>
            <person name="Banfield J.F."/>
        </authorList>
    </citation>
    <scope>NUCLEOTIDE SEQUENCE [LARGE SCALE GENOMIC DNA]</scope>
</reference>
<dbReference type="EMBL" id="LCKQ01000036">
    <property type="protein sequence ID" value="KKU01828.1"/>
    <property type="molecule type" value="Genomic_DNA"/>
</dbReference>
<feature type="transmembrane region" description="Helical" evidence="1">
    <location>
        <begin position="78"/>
        <end position="95"/>
    </location>
</feature>
<accession>A0A0G1P8W6</accession>
<dbReference type="AlphaFoldDB" id="A0A0G1P8W6"/>
<feature type="transmembrane region" description="Helical" evidence="1">
    <location>
        <begin position="101"/>
        <end position="122"/>
    </location>
</feature>
<organism evidence="2 3">
    <name type="scientific">Candidatus Woesebacteria bacterium GW2011_GWE1_45_18</name>
    <dbReference type="NCBI Taxonomy" id="1618598"/>
    <lineage>
        <taxon>Bacteria</taxon>
        <taxon>Candidatus Woeseibacteriota</taxon>
    </lineage>
</organism>
<gene>
    <name evidence="2" type="ORF">UX03_C0036G0004</name>
</gene>
<keyword evidence="1" id="KW-1133">Transmembrane helix</keyword>
<evidence type="ECO:0000256" key="1">
    <source>
        <dbReference type="SAM" id="Phobius"/>
    </source>
</evidence>
<dbReference type="Proteomes" id="UP000034086">
    <property type="component" value="Unassembled WGS sequence"/>
</dbReference>
<name>A0A0G1P8W6_9BACT</name>
<feature type="transmembrane region" description="Helical" evidence="1">
    <location>
        <begin position="7"/>
        <end position="28"/>
    </location>
</feature>
<keyword evidence="1" id="KW-0812">Transmembrane</keyword>
<dbReference type="InterPro" id="IPR007165">
    <property type="entry name" value="Phage_holin_4_2"/>
</dbReference>
<sequence>MRKLKKYYGFISFWVLDSLLLYLATLVYPAAYALGTFKLSILWAAIVAGFIWTVLVWFSKPIVAIVKLKVPDKMKTFFYLFANFMALWLVARISPYSGFGVASFVWAFLLALVAVFVQYLTVKVIKF</sequence>
<comment type="caution">
    <text evidence="2">The sequence shown here is derived from an EMBL/GenBank/DDBJ whole genome shotgun (WGS) entry which is preliminary data.</text>
</comment>
<evidence type="ECO:0000313" key="2">
    <source>
        <dbReference type="EMBL" id="KKU01828.1"/>
    </source>
</evidence>
<feature type="transmembrane region" description="Helical" evidence="1">
    <location>
        <begin position="40"/>
        <end position="58"/>
    </location>
</feature>
<evidence type="ECO:0000313" key="3">
    <source>
        <dbReference type="Proteomes" id="UP000034086"/>
    </source>
</evidence>
<protein>
    <submittedName>
        <fullName evidence="2">Uncharacterized protein</fullName>
    </submittedName>
</protein>